<name>A0ABP7S583_9PSEU</name>
<evidence type="ECO:0000259" key="2">
    <source>
        <dbReference type="Pfam" id="PF21531"/>
    </source>
</evidence>
<dbReference type="Pfam" id="PF21531">
    <property type="entry name" value="Rv2175c_wHTH"/>
    <property type="match status" value="1"/>
</dbReference>
<feature type="domain" description="Rv2175c C-terminal" evidence="1">
    <location>
        <begin position="83"/>
        <end position="138"/>
    </location>
</feature>
<gene>
    <name evidence="3" type="ORF">GCM10022247_30750</name>
</gene>
<accession>A0ABP7S583</accession>
<dbReference type="Pfam" id="PF18367">
    <property type="entry name" value="Rv2175c_C"/>
    <property type="match status" value="1"/>
</dbReference>
<keyword evidence="3" id="KW-0238">DNA-binding</keyword>
<dbReference type="GO" id="GO:0003677">
    <property type="term" value="F:DNA binding"/>
    <property type="evidence" value="ECO:0007669"/>
    <property type="project" value="UniProtKB-KW"/>
</dbReference>
<evidence type="ECO:0000313" key="4">
    <source>
        <dbReference type="Proteomes" id="UP001501747"/>
    </source>
</evidence>
<keyword evidence="4" id="KW-1185">Reference proteome</keyword>
<feature type="domain" description="DNA-binding protein Rv2175c wHTH" evidence="2">
    <location>
        <begin position="22"/>
        <end position="77"/>
    </location>
</feature>
<dbReference type="Proteomes" id="UP001501747">
    <property type="component" value="Unassembled WGS sequence"/>
</dbReference>
<evidence type="ECO:0000313" key="3">
    <source>
        <dbReference type="EMBL" id="GAA4006835.1"/>
    </source>
</evidence>
<proteinExistence type="predicted"/>
<dbReference type="InterPro" id="IPR041098">
    <property type="entry name" value="Rv2175c_C"/>
</dbReference>
<sequence>MTHPRDGMHLRVVAGWTAVSQIPTSPDVLDAEVEVLPLPDVAERLGLLVTRVHQMLRDGQLLAVRRNGVRAVPAAFLTETGVVKHLSGTVTVLRDAGYDTEEILRWLFTADDTLPGTPIDALRGDRGREVKRRAQALAF</sequence>
<dbReference type="InterPro" id="IPR048576">
    <property type="entry name" value="Rv2175c_wHTH"/>
</dbReference>
<organism evidence="3 4">
    <name type="scientific">Allokutzneria multivorans</name>
    <dbReference type="NCBI Taxonomy" id="1142134"/>
    <lineage>
        <taxon>Bacteria</taxon>
        <taxon>Bacillati</taxon>
        <taxon>Actinomycetota</taxon>
        <taxon>Actinomycetes</taxon>
        <taxon>Pseudonocardiales</taxon>
        <taxon>Pseudonocardiaceae</taxon>
        <taxon>Allokutzneria</taxon>
    </lineage>
</organism>
<comment type="caution">
    <text evidence="3">The sequence shown here is derived from an EMBL/GenBank/DDBJ whole genome shotgun (WGS) entry which is preliminary data.</text>
</comment>
<dbReference type="EMBL" id="BAABAL010000009">
    <property type="protein sequence ID" value="GAA4006835.1"/>
    <property type="molecule type" value="Genomic_DNA"/>
</dbReference>
<reference evidence="4" key="1">
    <citation type="journal article" date="2019" name="Int. J. Syst. Evol. Microbiol.">
        <title>The Global Catalogue of Microorganisms (GCM) 10K type strain sequencing project: providing services to taxonomists for standard genome sequencing and annotation.</title>
        <authorList>
            <consortium name="The Broad Institute Genomics Platform"/>
            <consortium name="The Broad Institute Genome Sequencing Center for Infectious Disease"/>
            <person name="Wu L."/>
            <person name="Ma J."/>
        </authorList>
    </citation>
    <scope>NUCLEOTIDE SEQUENCE [LARGE SCALE GENOMIC DNA]</scope>
    <source>
        <strain evidence="4">JCM 17342</strain>
    </source>
</reference>
<evidence type="ECO:0000259" key="1">
    <source>
        <dbReference type="Pfam" id="PF18367"/>
    </source>
</evidence>
<protein>
    <submittedName>
        <fullName evidence="3">Rv2175c family DNA-binding protein</fullName>
    </submittedName>
</protein>